<reference evidence="3" key="1">
    <citation type="submission" date="2022-10" db="EMBL/GenBank/DDBJ databases">
        <title>Culturing micro-colonial fungi from biological soil crusts in the Mojave desert and describing Neophaeococcomyces mojavensis, and introducing the new genera and species Taxawa tesnikishii.</title>
        <authorList>
            <person name="Kurbessoian T."/>
            <person name="Stajich J.E."/>
        </authorList>
    </citation>
    <scope>NUCLEOTIDE SEQUENCE</scope>
    <source>
        <strain evidence="3">TK_35</strain>
    </source>
</reference>
<feature type="compositionally biased region" description="Polar residues" evidence="1">
    <location>
        <begin position="21"/>
        <end position="30"/>
    </location>
</feature>
<dbReference type="InterPro" id="IPR036188">
    <property type="entry name" value="FAD/NAD-bd_sf"/>
</dbReference>
<dbReference type="PANTHER" id="PTHR13847:SF129">
    <property type="entry name" value="FAD DEPENDENT OXIDOREDUCTASE"/>
    <property type="match status" value="1"/>
</dbReference>
<dbReference type="AlphaFoldDB" id="A0AA39CU76"/>
<feature type="region of interest" description="Disordered" evidence="1">
    <location>
        <begin position="1"/>
        <end position="30"/>
    </location>
</feature>
<dbReference type="PANTHER" id="PTHR13847">
    <property type="entry name" value="SARCOSINE DEHYDROGENASE-RELATED"/>
    <property type="match status" value="1"/>
</dbReference>
<dbReference type="Pfam" id="PF01266">
    <property type="entry name" value="DAO"/>
    <property type="match status" value="1"/>
</dbReference>
<dbReference type="Gene3D" id="3.30.9.10">
    <property type="entry name" value="D-Amino Acid Oxidase, subunit A, domain 2"/>
    <property type="match status" value="1"/>
</dbReference>
<keyword evidence="4" id="KW-1185">Reference proteome</keyword>
<dbReference type="SUPFAM" id="SSF51905">
    <property type="entry name" value="FAD/NAD(P)-binding domain"/>
    <property type="match status" value="1"/>
</dbReference>
<dbReference type="EMBL" id="JAPDRN010000068">
    <property type="protein sequence ID" value="KAJ9629175.1"/>
    <property type="molecule type" value="Genomic_DNA"/>
</dbReference>
<sequence length="527" mass="55608">MGDAGPSSPSLLTGRAGLPSANPTESFWQTSHPNTLADHRSTAALPDGADVVVIGTGISGTFATHELLTRAAAAAATDTDHAALDVVVLEARTTCSAATGRNGGHCQPLVHAERSAIIDFEMRNYEHIRELVERHDVPCDFRRIPGVLGFWNRTYFDEAKAALDSALVTAEHRSLVKVVEGPEELERLRLTGGVVGAIVQTVAASLSPYKLMVWLWDRMVQEYEREKKSEEGGGGGARSPTKQVTLNLQTNTPVTSIEKVQGGDGGVGWTVKTGRGNVRAKHVVLATNGYTSHLVPEFEGLISPVQAQMSALLPPDGSPFREHLMPASYGMMGVEGQDRVMSDYLVQNPILPPSGEDVVAVGRGGHLMFGGGRAQARGHGVGVSDDDYVDADAEIYLRSLPERLNLVEADASTAAGTSKGGLLDIAASWTGIIGSSADGHPWVGGVPGQDGLFVAAGYSGHGMTNAALCSRHVAQLALTSLNEGRDWKALQAQGVELAEQGNGGGGGVPREYVITQQRMDAARGPRH</sequence>
<feature type="region of interest" description="Disordered" evidence="1">
    <location>
        <begin position="226"/>
        <end position="245"/>
    </location>
</feature>
<dbReference type="GO" id="GO:0005737">
    <property type="term" value="C:cytoplasm"/>
    <property type="evidence" value="ECO:0007669"/>
    <property type="project" value="TreeGrafter"/>
</dbReference>
<protein>
    <recommendedName>
        <fullName evidence="2">FAD dependent oxidoreductase domain-containing protein</fullName>
    </recommendedName>
</protein>
<gene>
    <name evidence="3" type="ORF">H2204_008964</name>
</gene>
<proteinExistence type="predicted"/>
<evidence type="ECO:0000256" key="1">
    <source>
        <dbReference type="SAM" id="MobiDB-lite"/>
    </source>
</evidence>
<dbReference type="Gene3D" id="3.50.50.60">
    <property type="entry name" value="FAD/NAD(P)-binding domain"/>
    <property type="match status" value="1"/>
</dbReference>
<evidence type="ECO:0000259" key="2">
    <source>
        <dbReference type="Pfam" id="PF01266"/>
    </source>
</evidence>
<dbReference type="Proteomes" id="UP001172681">
    <property type="component" value="Unassembled WGS sequence"/>
</dbReference>
<feature type="domain" description="FAD dependent oxidoreductase" evidence="2">
    <location>
        <begin position="50"/>
        <end position="476"/>
    </location>
</feature>
<name>A0AA39CU76_9EURO</name>
<accession>A0AA39CU76</accession>
<evidence type="ECO:0000313" key="3">
    <source>
        <dbReference type="EMBL" id="KAJ9629175.1"/>
    </source>
</evidence>
<evidence type="ECO:0000313" key="4">
    <source>
        <dbReference type="Proteomes" id="UP001172681"/>
    </source>
</evidence>
<dbReference type="InterPro" id="IPR006076">
    <property type="entry name" value="FAD-dep_OxRdtase"/>
</dbReference>
<comment type="caution">
    <text evidence="3">The sequence shown here is derived from an EMBL/GenBank/DDBJ whole genome shotgun (WGS) entry which is preliminary data.</text>
</comment>
<organism evidence="3 4">
    <name type="scientific">Knufia peltigerae</name>
    <dbReference type="NCBI Taxonomy" id="1002370"/>
    <lineage>
        <taxon>Eukaryota</taxon>
        <taxon>Fungi</taxon>
        <taxon>Dikarya</taxon>
        <taxon>Ascomycota</taxon>
        <taxon>Pezizomycotina</taxon>
        <taxon>Eurotiomycetes</taxon>
        <taxon>Chaetothyriomycetidae</taxon>
        <taxon>Chaetothyriales</taxon>
        <taxon>Trichomeriaceae</taxon>
        <taxon>Knufia</taxon>
    </lineage>
</organism>